<comment type="caution">
    <text evidence="1">The sequence shown here is derived from an EMBL/GenBank/DDBJ whole genome shotgun (WGS) entry which is preliminary data.</text>
</comment>
<reference evidence="1" key="1">
    <citation type="submission" date="2020-11" db="EMBL/GenBank/DDBJ databases">
        <authorList>
            <person name="Lee S.D."/>
        </authorList>
    </citation>
    <scope>NUCLEOTIDE SEQUENCE</scope>
    <source>
        <strain evidence="1">SAP-2</strain>
    </source>
</reference>
<dbReference type="EMBL" id="JADMKS010000001">
    <property type="protein sequence ID" value="MBF6635484.1"/>
    <property type="molecule type" value="Genomic_DNA"/>
</dbReference>
<dbReference type="Proteomes" id="UP000705283">
    <property type="component" value="Unassembled WGS sequence"/>
</dbReference>
<reference evidence="1" key="2">
    <citation type="submission" date="2022-09" db="EMBL/GenBank/DDBJ databases">
        <title>Rouxiella aceris sp. nov., isolated from tree sap and emended description of the genus Rhouxiella.</title>
        <authorList>
            <person name="Kim I.S."/>
        </authorList>
    </citation>
    <scope>NUCLEOTIDE SEQUENCE</scope>
    <source>
        <strain evidence="1">SAP-2</strain>
    </source>
</reference>
<gene>
    <name evidence="1" type="ORF">ITX54_02240</name>
</gene>
<dbReference type="InterPro" id="IPR010351">
    <property type="entry name" value="DUF943"/>
</dbReference>
<protein>
    <submittedName>
        <fullName evidence="1">DUF943 family protein</fullName>
    </submittedName>
</protein>
<name>A0AA40WZ23_9GAMM</name>
<sequence>MSIKIAILSLTFGFVLYNVVELVRPVEIVAVHDSNTILVRHFPPFKSWRISWWERNVDEIYKKYGLLISERNRNYIIFIQNFG</sequence>
<accession>A0AA40WZ23</accession>
<proteinExistence type="predicted"/>
<dbReference type="AlphaFoldDB" id="A0AA40WZ23"/>
<dbReference type="Pfam" id="PF06092">
    <property type="entry name" value="DUF943"/>
    <property type="match status" value="1"/>
</dbReference>
<evidence type="ECO:0000313" key="2">
    <source>
        <dbReference type="Proteomes" id="UP000705283"/>
    </source>
</evidence>
<evidence type="ECO:0000313" key="1">
    <source>
        <dbReference type="EMBL" id="MBF6635484.1"/>
    </source>
</evidence>
<organism evidence="1 2">
    <name type="scientific">Rouxiella silvae</name>
    <dbReference type="NCBI Taxonomy" id="1646373"/>
    <lineage>
        <taxon>Bacteria</taxon>
        <taxon>Pseudomonadati</taxon>
        <taxon>Pseudomonadota</taxon>
        <taxon>Gammaproteobacteria</taxon>
        <taxon>Enterobacterales</taxon>
        <taxon>Yersiniaceae</taxon>
        <taxon>Rouxiella</taxon>
    </lineage>
</organism>